<feature type="region of interest" description="Disordered" evidence="1">
    <location>
        <begin position="47"/>
        <end position="88"/>
    </location>
</feature>
<proteinExistence type="predicted"/>
<sequence>MVRPVTVQLTEPEDEGVPRSEVDRLLDEADEYYQGKIHELQAALTNEKARGDREAQSLRTLEEDNAALTSQLRDSGRMQDQYKRDADERQRALVAKETELVGVRDGARRDKEAAARERQQLEDANRSHMMREIENWKLHYQQAYETQNATLVNEKKGLSQERDALLAQIEEGTKARGVLERDLKAAESQHSAAMESQAGAHKAEMQRMRAEVDTARDRLNRETEVIRRKYAKELQSERARLDRGKAELEREMATVKEVGLCVSESERSMHALNAERQSVIKERERELQEQQRDFQMRLQELREREVALERERASVTMLAECNEENERAIQKMNQRRQEKHQERERELREREAALEDRLAQDPEVRWWSLGSGTKWCRDKLRWVQSWLAKEQKDLGPLFWVLFLVLDDILEDFNNCFKVLQNPRSTIEHQQRGFEGLVDALGARIECQLNMVDAPFNPDLPFEYMERHNKWEAKTSTVYQYMCCNNLVISDLLEGYQQPPYDGVMWNPALYDTISQGAHFLMDAMERVESIHVIRDTNNQGCPYTDAPPCLPLSLLGLSPAKFSNYVRLYRKKLLTVYDDDFIDRIVEEARLLRRELQSSPDLRDRLEVADNREYVTIADSEGNKTQKINYDFDTAWAPLDVARYPAFCAFADGLGSTFPGSSRVEFEFSIINSIKTEYMSQISNFALEGIIYAKQFLELLAGLEAARRAPHSISDLSRMSEAEVDVLMEREWSEVDVSDDADVIADEGVGEAVGSALPSPSDGPVAASPESEDEVWDFS</sequence>
<dbReference type="AlphaFoldDB" id="A0A9K3CXP9"/>
<dbReference type="PANTHER" id="PTHR37067">
    <property type="entry name" value="PX DOMAIN-CONTAINING PROTEIN"/>
    <property type="match status" value="1"/>
</dbReference>
<feature type="compositionally biased region" description="Basic and acidic residues" evidence="1">
    <location>
        <begin position="74"/>
        <end position="88"/>
    </location>
</feature>
<dbReference type="Proteomes" id="UP000265618">
    <property type="component" value="Unassembled WGS sequence"/>
</dbReference>
<reference evidence="2 3" key="1">
    <citation type="journal article" date="2018" name="PLoS ONE">
        <title>The draft genome of Kipferlia bialata reveals reductive genome evolution in fornicate parasites.</title>
        <authorList>
            <person name="Tanifuji G."/>
            <person name="Takabayashi S."/>
            <person name="Kume K."/>
            <person name="Takagi M."/>
            <person name="Nakayama T."/>
            <person name="Kamikawa R."/>
            <person name="Inagaki Y."/>
            <person name="Hashimoto T."/>
        </authorList>
    </citation>
    <scope>NUCLEOTIDE SEQUENCE [LARGE SCALE GENOMIC DNA]</scope>
    <source>
        <strain evidence="2">NY0173</strain>
    </source>
</reference>
<feature type="compositionally biased region" description="Basic and acidic residues" evidence="1">
    <location>
        <begin position="47"/>
        <end position="62"/>
    </location>
</feature>
<dbReference type="PANTHER" id="PTHR37067:SF3">
    <property type="entry name" value="PX DOMAIN-CONTAINING PROTEIN"/>
    <property type="match status" value="1"/>
</dbReference>
<feature type="compositionally biased region" description="Basic and acidic residues" evidence="1">
    <location>
        <begin position="201"/>
        <end position="215"/>
    </location>
</feature>
<feature type="region of interest" description="Disordered" evidence="1">
    <location>
        <begin position="752"/>
        <end position="779"/>
    </location>
</feature>
<comment type="caution">
    <text evidence="2">The sequence shown here is derived from an EMBL/GenBank/DDBJ whole genome shotgun (WGS) entry which is preliminary data.</text>
</comment>
<protein>
    <submittedName>
        <fullName evidence="2">Uncharacterized protein</fullName>
    </submittedName>
</protein>
<feature type="region of interest" description="Disordered" evidence="1">
    <location>
        <begin position="104"/>
        <end position="126"/>
    </location>
</feature>
<keyword evidence="3" id="KW-1185">Reference proteome</keyword>
<dbReference type="OrthoDB" id="167947at2759"/>
<dbReference type="EMBL" id="BDIP01001366">
    <property type="protein sequence ID" value="GIQ84248.1"/>
    <property type="molecule type" value="Genomic_DNA"/>
</dbReference>
<feature type="compositionally biased region" description="Acidic residues" evidence="1">
    <location>
        <begin position="770"/>
        <end position="779"/>
    </location>
</feature>
<organism evidence="2 3">
    <name type="scientific">Kipferlia bialata</name>
    <dbReference type="NCBI Taxonomy" id="797122"/>
    <lineage>
        <taxon>Eukaryota</taxon>
        <taxon>Metamonada</taxon>
        <taxon>Carpediemonas-like organisms</taxon>
        <taxon>Kipferlia</taxon>
    </lineage>
</organism>
<gene>
    <name evidence="2" type="ORF">KIPB_005703</name>
</gene>
<evidence type="ECO:0000256" key="1">
    <source>
        <dbReference type="SAM" id="MobiDB-lite"/>
    </source>
</evidence>
<evidence type="ECO:0000313" key="2">
    <source>
        <dbReference type="EMBL" id="GIQ84248.1"/>
    </source>
</evidence>
<accession>A0A9K3CXP9</accession>
<name>A0A9K3CXP9_9EUKA</name>
<feature type="compositionally biased region" description="Basic and acidic residues" evidence="1">
    <location>
        <begin position="105"/>
        <end position="126"/>
    </location>
</feature>
<feature type="region of interest" description="Disordered" evidence="1">
    <location>
        <begin position="184"/>
        <end position="215"/>
    </location>
</feature>
<evidence type="ECO:0000313" key="3">
    <source>
        <dbReference type="Proteomes" id="UP000265618"/>
    </source>
</evidence>